<accession>A0ABR2ZMI9</accession>
<dbReference type="PANTHER" id="PTHR42776">
    <property type="entry name" value="SERINE PEPTIDASE S9 FAMILY MEMBER"/>
    <property type="match status" value="1"/>
</dbReference>
<dbReference type="Proteomes" id="UP001437256">
    <property type="component" value="Unassembled WGS sequence"/>
</dbReference>
<dbReference type="Gene3D" id="2.120.10.30">
    <property type="entry name" value="TolB, C-terminal domain"/>
    <property type="match status" value="1"/>
</dbReference>
<keyword evidence="2" id="KW-0378">Hydrolase</keyword>
<evidence type="ECO:0000256" key="4">
    <source>
        <dbReference type="SAM" id="MobiDB-lite"/>
    </source>
</evidence>
<dbReference type="InterPro" id="IPR011042">
    <property type="entry name" value="6-blade_b-propeller_TolB-like"/>
</dbReference>
<organism evidence="6 7">
    <name type="scientific">Marasmius tenuissimus</name>
    <dbReference type="NCBI Taxonomy" id="585030"/>
    <lineage>
        <taxon>Eukaryota</taxon>
        <taxon>Fungi</taxon>
        <taxon>Dikarya</taxon>
        <taxon>Basidiomycota</taxon>
        <taxon>Agaricomycotina</taxon>
        <taxon>Agaricomycetes</taxon>
        <taxon>Agaricomycetidae</taxon>
        <taxon>Agaricales</taxon>
        <taxon>Marasmiineae</taxon>
        <taxon>Marasmiaceae</taxon>
        <taxon>Marasmius</taxon>
    </lineage>
</organism>
<sequence length="839" mass="91308">MPYNDGLSERSPPLKNVSAPGVTPTSISTLQKVRDVKLSPLGSRVLYQVVDFYKPDLPEVAKSELWVADTFAGKETKSRFLTYGFGGVWDPLGQKVFFFAAGTGKGSGKEVKVVDVAEDMEPRALEGLSSYNVQSFAISPDGMWIAFVASVPTPKTESDVKVYSSSIEAAGVPTSKLYLSPCPRGSFASLEPPMDLTPDSSFPAGYGFIESFTWASNGQSIVYRLRRGKEVEYAYQKVVLKRVYLPIHLASSFPHANSMTASASPPPPPPPPPTPMNGAIMNPMDNMDPPKVATVTRTLKAYPRSPSGNTIICYSGHLIDLQPYNLDRVLDSRTVYVSPLVDFEGNGRDDHDTGDVESVVTRLYGETEDAVRVVDAFSPPPGDFDSPIVTGTFPSSIIAVEVATRTETHIDAVFLPPSGTGTGTRAIRIFETGPEEAIWFNAWDARVHLAELKCPGQGEMEFETVVGVVLSSVMRHEPPNVWVVRARWRWSPSHSPQVANGESPTLTMLSTSRQKISEHLRWLVEAPKISGEVVRWTHMVDDERGGEGGTPKGVALDGIIRFPPGYSKETSGRLPTVLFVHGGPYRRDIPDYMPYFSNWRELLASNGYVVLSPNYRGSQGRGHDPHPTRLDEAWKDCLSMVRGAVERGIADPDRLGVAGWSHGGSLVAWGVTRLSDAQDIKFKAAIVGAGVADWDAMIWGTGASVGVGGGGSPELEMAISGMNPWIPASPPSWADSTQNVNGTSEALAEEPLAACNHAQNLSPMSLVSNIDPRTSFLILHGEKDERVPVSQAVGLYRGATRAGKRVQLIVYPREGHGFVERKHVTDVCEQVLQYFGRWL</sequence>
<proteinExistence type="inferred from homology"/>
<keyword evidence="7" id="KW-1185">Reference proteome</keyword>
<feature type="domain" description="Peptidase S9 prolyl oligopeptidase catalytic" evidence="5">
    <location>
        <begin position="759"/>
        <end position="839"/>
    </location>
</feature>
<feature type="domain" description="Peptidase S9 prolyl oligopeptidase catalytic" evidence="5">
    <location>
        <begin position="595"/>
        <end position="701"/>
    </location>
</feature>
<evidence type="ECO:0000256" key="3">
    <source>
        <dbReference type="ARBA" id="ARBA00032829"/>
    </source>
</evidence>
<feature type="compositionally biased region" description="Pro residues" evidence="4">
    <location>
        <begin position="264"/>
        <end position="275"/>
    </location>
</feature>
<dbReference type="Pfam" id="PF00326">
    <property type="entry name" value="Peptidase_S9"/>
    <property type="match status" value="2"/>
</dbReference>
<protein>
    <recommendedName>
        <fullName evidence="3">Dipeptidyl-peptidase V</fullName>
    </recommendedName>
</protein>
<evidence type="ECO:0000259" key="5">
    <source>
        <dbReference type="Pfam" id="PF00326"/>
    </source>
</evidence>
<feature type="region of interest" description="Disordered" evidence="4">
    <location>
        <begin position="1"/>
        <end position="21"/>
    </location>
</feature>
<gene>
    <name evidence="6" type="ORF">AAF712_010203</name>
</gene>
<name>A0ABR2ZMI9_9AGAR</name>
<dbReference type="EMBL" id="JBBXMP010000093">
    <property type="protein sequence ID" value="KAL0062882.1"/>
    <property type="molecule type" value="Genomic_DNA"/>
</dbReference>
<dbReference type="Gene3D" id="3.40.50.1820">
    <property type="entry name" value="alpha/beta hydrolase"/>
    <property type="match status" value="1"/>
</dbReference>
<evidence type="ECO:0000256" key="1">
    <source>
        <dbReference type="ARBA" id="ARBA00010040"/>
    </source>
</evidence>
<reference evidence="6 7" key="1">
    <citation type="submission" date="2024-05" db="EMBL/GenBank/DDBJ databases">
        <title>A draft genome resource for the thread blight pathogen Marasmius tenuissimus strain MS-2.</title>
        <authorList>
            <person name="Yulfo-Soto G.E."/>
            <person name="Baruah I.K."/>
            <person name="Amoako-Attah I."/>
            <person name="Bukari Y."/>
            <person name="Meinhardt L.W."/>
            <person name="Bailey B.A."/>
            <person name="Cohen S.P."/>
        </authorList>
    </citation>
    <scope>NUCLEOTIDE SEQUENCE [LARGE SCALE GENOMIC DNA]</scope>
    <source>
        <strain evidence="6 7">MS-2</strain>
    </source>
</reference>
<dbReference type="PANTHER" id="PTHR42776:SF27">
    <property type="entry name" value="DIPEPTIDYL PEPTIDASE FAMILY MEMBER 6"/>
    <property type="match status" value="1"/>
</dbReference>
<dbReference type="SUPFAM" id="SSF53474">
    <property type="entry name" value="alpha/beta-Hydrolases"/>
    <property type="match status" value="1"/>
</dbReference>
<evidence type="ECO:0000313" key="7">
    <source>
        <dbReference type="Proteomes" id="UP001437256"/>
    </source>
</evidence>
<dbReference type="InterPro" id="IPR001375">
    <property type="entry name" value="Peptidase_S9_cat"/>
</dbReference>
<comment type="caution">
    <text evidence="6">The sequence shown here is derived from an EMBL/GenBank/DDBJ whole genome shotgun (WGS) entry which is preliminary data.</text>
</comment>
<dbReference type="InterPro" id="IPR029058">
    <property type="entry name" value="AB_hydrolase_fold"/>
</dbReference>
<feature type="region of interest" description="Disordered" evidence="4">
    <location>
        <begin position="257"/>
        <end position="276"/>
    </location>
</feature>
<comment type="similarity">
    <text evidence="1">Belongs to the peptidase S9C family.</text>
</comment>
<dbReference type="SUPFAM" id="SSF82171">
    <property type="entry name" value="DPP6 N-terminal domain-like"/>
    <property type="match status" value="1"/>
</dbReference>
<evidence type="ECO:0000313" key="6">
    <source>
        <dbReference type="EMBL" id="KAL0062882.1"/>
    </source>
</evidence>
<evidence type="ECO:0000256" key="2">
    <source>
        <dbReference type="ARBA" id="ARBA00022801"/>
    </source>
</evidence>